<comment type="caution">
    <text evidence="2">The sequence shown here is derived from an EMBL/GenBank/DDBJ whole genome shotgun (WGS) entry which is preliminary data.</text>
</comment>
<reference evidence="2 3" key="1">
    <citation type="submission" date="2018-05" db="EMBL/GenBank/DDBJ databases">
        <title>Evolution of GPA BGCs.</title>
        <authorList>
            <person name="Waglechner N."/>
            <person name="Wright G.D."/>
        </authorList>
    </citation>
    <scope>NUCLEOTIDE SEQUENCE [LARGE SCALE GENOMIC DNA]</scope>
    <source>
        <strain evidence="2 3">DSM 5908</strain>
    </source>
</reference>
<proteinExistence type="predicted"/>
<feature type="chain" id="PRO_5038968623" evidence="1">
    <location>
        <begin position="27"/>
        <end position="149"/>
    </location>
</feature>
<dbReference type="Gene3D" id="2.40.420.20">
    <property type="match status" value="1"/>
</dbReference>
<protein>
    <submittedName>
        <fullName evidence="2">Uncharacterized protein</fullName>
    </submittedName>
</protein>
<evidence type="ECO:0000313" key="3">
    <source>
        <dbReference type="Proteomes" id="UP000286716"/>
    </source>
</evidence>
<sequence>MRGRDRQGPWPAVVLLTAGLGLSGCAASGAAPQEQPPANVAAIPGKEVKSVTLSDRAAKRIGVQTVQIAASPQGPTVPYSAVFYAADGVAWLYTVTQPLTYVREQVTVANVGGAAGDQAFLSSGPAAGTTVVKAGVIELYGTEIGISTE</sequence>
<name>A0A428WYS5_AMYBA</name>
<dbReference type="Proteomes" id="UP000286716">
    <property type="component" value="Unassembled WGS sequence"/>
</dbReference>
<dbReference type="EMBL" id="QHHU01000007">
    <property type="protein sequence ID" value="RSM48252.1"/>
    <property type="molecule type" value="Genomic_DNA"/>
</dbReference>
<organism evidence="2 3">
    <name type="scientific">Amycolatopsis balhimycina DSM 5908</name>
    <dbReference type="NCBI Taxonomy" id="1081091"/>
    <lineage>
        <taxon>Bacteria</taxon>
        <taxon>Bacillati</taxon>
        <taxon>Actinomycetota</taxon>
        <taxon>Actinomycetes</taxon>
        <taxon>Pseudonocardiales</taxon>
        <taxon>Pseudonocardiaceae</taxon>
        <taxon>Amycolatopsis</taxon>
    </lineage>
</organism>
<feature type="signal peptide" evidence="1">
    <location>
        <begin position="1"/>
        <end position="26"/>
    </location>
</feature>
<keyword evidence="3" id="KW-1185">Reference proteome</keyword>
<dbReference type="AlphaFoldDB" id="A0A428WYS5"/>
<accession>A0A428WYS5</accession>
<keyword evidence="1" id="KW-0732">Signal</keyword>
<evidence type="ECO:0000313" key="2">
    <source>
        <dbReference type="EMBL" id="RSM48252.1"/>
    </source>
</evidence>
<dbReference type="PROSITE" id="PS51257">
    <property type="entry name" value="PROKAR_LIPOPROTEIN"/>
    <property type="match status" value="1"/>
</dbReference>
<dbReference type="RefSeq" id="WP_020640347.1">
    <property type="nucleotide sequence ID" value="NZ_QHHU01000007.1"/>
</dbReference>
<dbReference type="OrthoDB" id="3823490at2"/>
<evidence type="ECO:0000256" key="1">
    <source>
        <dbReference type="SAM" id="SignalP"/>
    </source>
</evidence>
<gene>
    <name evidence="2" type="ORF">DMA12_07125</name>
</gene>